<evidence type="ECO:0000313" key="1">
    <source>
        <dbReference type="EMBL" id="KAJ0111760.1"/>
    </source>
</evidence>
<reference evidence="2" key="1">
    <citation type="journal article" date="2023" name="G3 (Bethesda)">
        <title>Genome assembly and association tests identify interacting loci associated with vigor, precocity, and sex in interspecific pistachio rootstocks.</title>
        <authorList>
            <person name="Palmer W."/>
            <person name="Jacygrad E."/>
            <person name="Sagayaradj S."/>
            <person name="Cavanaugh K."/>
            <person name="Han R."/>
            <person name="Bertier L."/>
            <person name="Beede B."/>
            <person name="Kafkas S."/>
            <person name="Golino D."/>
            <person name="Preece J."/>
            <person name="Michelmore R."/>
        </authorList>
    </citation>
    <scope>NUCLEOTIDE SEQUENCE [LARGE SCALE GENOMIC DNA]</scope>
</reference>
<protein>
    <submittedName>
        <fullName evidence="1">Uncharacterized protein</fullName>
    </submittedName>
</protein>
<accession>A0ACC1C7G1</accession>
<sequence length="241" mass="27556">MGDVVLFVEDLQLNYAISHCRICHEEEFESCKSLEAPCACSGTVKFAHRDCIQRWCNEKGNTTCEICLQEYGPGYTAPSKRSQLIEAAVTIRDSLQIPRREHEEEESPRLVGLAEGLSLTAESQYAECNSVADRSAAYCRSLGFNILWQPRRWFTVLLLLKHIFAVLAGKTEDYPFALVTILILRASGIILPMYILIRTITAIQNSIRRQYHDSDDEFSISDDEEEVDEEEQMHQHQHRTV</sequence>
<dbReference type="Proteomes" id="UP001164250">
    <property type="component" value="Chromosome 1"/>
</dbReference>
<comment type="caution">
    <text evidence="1">The sequence shown here is derived from an EMBL/GenBank/DDBJ whole genome shotgun (WGS) entry which is preliminary data.</text>
</comment>
<evidence type="ECO:0000313" key="2">
    <source>
        <dbReference type="Proteomes" id="UP001164250"/>
    </source>
</evidence>
<proteinExistence type="predicted"/>
<name>A0ACC1C7G1_9ROSI</name>
<organism evidence="1 2">
    <name type="scientific">Pistacia atlantica</name>
    <dbReference type="NCBI Taxonomy" id="434234"/>
    <lineage>
        <taxon>Eukaryota</taxon>
        <taxon>Viridiplantae</taxon>
        <taxon>Streptophyta</taxon>
        <taxon>Embryophyta</taxon>
        <taxon>Tracheophyta</taxon>
        <taxon>Spermatophyta</taxon>
        <taxon>Magnoliopsida</taxon>
        <taxon>eudicotyledons</taxon>
        <taxon>Gunneridae</taxon>
        <taxon>Pentapetalae</taxon>
        <taxon>rosids</taxon>
        <taxon>malvids</taxon>
        <taxon>Sapindales</taxon>
        <taxon>Anacardiaceae</taxon>
        <taxon>Pistacia</taxon>
    </lineage>
</organism>
<dbReference type="EMBL" id="CM047897">
    <property type="protein sequence ID" value="KAJ0111760.1"/>
    <property type="molecule type" value="Genomic_DNA"/>
</dbReference>
<gene>
    <name evidence="1" type="ORF">Patl1_00898</name>
</gene>
<keyword evidence="2" id="KW-1185">Reference proteome</keyword>